<reference evidence="6" key="1">
    <citation type="journal article" date="2019" name="Int. J. Syst. Evol. Microbiol.">
        <title>The Global Catalogue of Microorganisms (GCM) 10K type strain sequencing project: providing services to taxonomists for standard genome sequencing and annotation.</title>
        <authorList>
            <consortium name="The Broad Institute Genomics Platform"/>
            <consortium name="The Broad Institute Genome Sequencing Center for Infectious Disease"/>
            <person name="Wu L."/>
            <person name="Ma J."/>
        </authorList>
    </citation>
    <scope>NUCLEOTIDE SEQUENCE [LARGE SCALE GENOMIC DNA]</scope>
    <source>
        <strain evidence="6">JCM 15481</strain>
    </source>
</reference>
<evidence type="ECO:0000259" key="4">
    <source>
        <dbReference type="PROSITE" id="PS50932"/>
    </source>
</evidence>
<organism evidence="5 6">
    <name type="scientific">Streptomyces synnematoformans</name>
    <dbReference type="NCBI Taxonomy" id="415721"/>
    <lineage>
        <taxon>Bacteria</taxon>
        <taxon>Bacillati</taxon>
        <taxon>Actinomycetota</taxon>
        <taxon>Actinomycetes</taxon>
        <taxon>Kitasatosporales</taxon>
        <taxon>Streptomycetaceae</taxon>
        <taxon>Streptomyces</taxon>
    </lineage>
</organism>
<dbReference type="CDD" id="cd01392">
    <property type="entry name" value="HTH_LacI"/>
    <property type="match status" value="1"/>
</dbReference>
<dbReference type="SUPFAM" id="SSF47413">
    <property type="entry name" value="lambda repressor-like DNA-binding domains"/>
    <property type="match status" value="1"/>
</dbReference>
<evidence type="ECO:0000256" key="2">
    <source>
        <dbReference type="ARBA" id="ARBA00023125"/>
    </source>
</evidence>
<gene>
    <name evidence="5" type="ORF">GCM10009802_08840</name>
</gene>
<dbReference type="Gene3D" id="3.40.50.2300">
    <property type="match status" value="2"/>
</dbReference>
<dbReference type="CDD" id="cd06267">
    <property type="entry name" value="PBP1_LacI_sugar_binding-like"/>
    <property type="match status" value="1"/>
</dbReference>
<dbReference type="PANTHER" id="PTHR30146">
    <property type="entry name" value="LACI-RELATED TRANSCRIPTIONAL REPRESSOR"/>
    <property type="match status" value="1"/>
</dbReference>
<dbReference type="InterPro" id="IPR046335">
    <property type="entry name" value="LacI/GalR-like_sensor"/>
</dbReference>
<accession>A0ABP5J4F4</accession>
<evidence type="ECO:0000256" key="1">
    <source>
        <dbReference type="ARBA" id="ARBA00023015"/>
    </source>
</evidence>
<evidence type="ECO:0000256" key="3">
    <source>
        <dbReference type="ARBA" id="ARBA00023163"/>
    </source>
</evidence>
<keyword evidence="2 5" id="KW-0238">DNA-binding</keyword>
<dbReference type="Pfam" id="PF00356">
    <property type="entry name" value="LacI"/>
    <property type="match status" value="1"/>
</dbReference>
<dbReference type="Gene3D" id="1.10.260.40">
    <property type="entry name" value="lambda repressor-like DNA-binding domains"/>
    <property type="match status" value="1"/>
</dbReference>
<dbReference type="InterPro" id="IPR010982">
    <property type="entry name" value="Lambda_DNA-bd_dom_sf"/>
</dbReference>
<dbReference type="SUPFAM" id="SSF53822">
    <property type="entry name" value="Periplasmic binding protein-like I"/>
    <property type="match status" value="1"/>
</dbReference>
<dbReference type="PROSITE" id="PS50932">
    <property type="entry name" value="HTH_LACI_2"/>
    <property type="match status" value="1"/>
</dbReference>
<protein>
    <submittedName>
        <fullName evidence="5">LacI family DNA-binding transcriptional regulator</fullName>
    </submittedName>
</protein>
<proteinExistence type="predicted"/>
<comment type="caution">
    <text evidence="5">The sequence shown here is derived from an EMBL/GenBank/DDBJ whole genome shotgun (WGS) entry which is preliminary data.</text>
</comment>
<evidence type="ECO:0000313" key="6">
    <source>
        <dbReference type="Proteomes" id="UP001500443"/>
    </source>
</evidence>
<dbReference type="InterPro" id="IPR028082">
    <property type="entry name" value="Peripla_BP_I"/>
</dbReference>
<keyword evidence="1" id="KW-0805">Transcription regulation</keyword>
<dbReference type="GO" id="GO:0003677">
    <property type="term" value="F:DNA binding"/>
    <property type="evidence" value="ECO:0007669"/>
    <property type="project" value="UniProtKB-KW"/>
</dbReference>
<sequence>MPRRDVSGDGRPRPATIRDVARRASVSVATVSRILSGTYPNAPATRSKVMRAVRELDYVANAHARGLAGVRPKSVAIVVNTVTSPHYAHVAQGVHEEAARTGRLCTVGTTGGDPERELAAIQLLREEHAEAVILVGNINPDEAYHARMVGYARALAVAGSQLVLCGRPPLGPDVPAIVVEYDNHGGAFAATSHLLSAGHKRILFLGRQAGYTTPESRIAGYRAALAAHGVPHDPALEVDSTMERREGYRMMRERLDAGPRDFTAVFTSNDQLAAGARAALRERGLSVPEDVSMVGFDDLPPSADIDLTTVHVPHEELGRTAVRLALKSETPGSAEHVLLGTHIVVRNSVRPHVGEASATD</sequence>
<dbReference type="Proteomes" id="UP001500443">
    <property type="component" value="Unassembled WGS sequence"/>
</dbReference>
<name>A0ABP5J4F4_9ACTN</name>
<dbReference type="PRINTS" id="PR00036">
    <property type="entry name" value="HTHLACI"/>
</dbReference>
<keyword evidence="3" id="KW-0804">Transcription</keyword>
<feature type="domain" description="HTH lacI-type" evidence="4">
    <location>
        <begin position="15"/>
        <end position="69"/>
    </location>
</feature>
<keyword evidence="6" id="KW-1185">Reference proteome</keyword>
<dbReference type="SMART" id="SM00354">
    <property type="entry name" value="HTH_LACI"/>
    <property type="match status" value="1"/>
</dbReference>
<dbReference type="InterPro" id="IPR000843">
    <property type="entry name" value="HTH_LacI"/>
</dbReference>
<dbReference type="PROSITE" id="PS00356">
    <property type="entry name" value="HTH_LACI_1"/>
    <property type="match status" value="1"/>
</dbReference>
<dbReference type="PANTHER" id="PTHR30146:SF153">
    <property type="entry name" value="LACTOSE OPERON REPRESSOR"/>
    <property type="match status" value="1"/>
</dbReference>
<dbReference type="Pfam" id="PF13377">
    <property type="entry name" value="Peripla_BP_3"/>
    <property type="match status" value="1"/>
</dbReference>
<dbReference type="RefSeq" id="WP_344288044.1">
    <property type="nucleotide sequence ID" value="NZ_BAAAPF010000012.1"/>
</dbReference>
<evidence type="ECO:0000313" key="5">
    <source>
        <dbReference type="EMBL" id="GAA2111283.1"/>
    </source>
</evidence>
<dbReference type="EMBL" id="BAAAPF010000012">
    <property type="protein sequence ID" value="GAA2111283.1"/>
    <property type="molecule type" value="Genomic_DNA"/>
</dbReference>